<accession>A0AAE8SZL7</accession>
<organism evidence="1 2">
    <name type="scientific">Cephalotrichum gorgonifer</name>
    <dbReference type="NCBI Taxonomy" id="2041049"/>
    <lineage>
        <taxon>Eukaryota</taxon>
        <taxon>Fungi</taxon>
        <taxon>Dikarya</taxon>
        <taxon>Ascomycota</taxon>
        <taxon>Pezizomycotina</taxon>
        <taxon>Sordariomycetes</taxon>
        <taxon>Hypocreomycetidae</taxon>
        <taxon>Microascales</taxon>
        <taxon>Microascaceae</taxon>
        <taxon>Cephalotrichum</taxon>
    </lineage>
</organism>
<comment type="caution">
    <text evidence="1">The sequence shown here is derived from an EMBL/GenBank/DDBJ whole genome shotgun (WGS) entry which is preliminary data.</text>
</comment>
<sequence>MRSPDAQNPEPIWDLPGLAKDQFYAAAYFLSRLQSQQGPDEYTPAKCHTPAARRILLDGLALLFARAKAPGADRAANVTAVAMEEVKSGAGNRTIIFHVAKNGGPQTLDQQGDKAFADELAAWLNSDTDIDRDPRPLSGMWSGLTRFWNQRVRTYLKTIEQSEALVKAESELSEQFQSSGGPDLAAFKLDFKILLQYHLAARDEDLSYEDRIFKMCFHLPEVSDYKYPKYPAARKFERDLRSAAERRAEKFRKAIKHVRLLRTLRRLWEELVRIRDDRGGADIRIMFLRQHKPFPLRMEPVLAIMEGWKAFLVGKEKFATSVSTVTEFFTGPGQGPVRNRYFHCELQLLELCITAQRPQDFQDYFGCSKLSCALCWRVMKDADYQTKGTHARLYPDCAFPFSVSSADGHCRLAASLKRAQDQLLERILVYSMDIDNTFTRYVAPTETNPDAATIRPANDVDQRVLDWVKPEQYRPEDGTRQVSVLKLSCDGSSGVEERNFYDARITDPNGTGKNLQHQISSGGYNPWRATWHPIGRHEHAERWIMDLQTGQYLTRSIASRAAYATRPQTKWQWMDFTVRLNPDEHLYAEIQVMCRLEDDDWNSLPPNACCERMLGFSLEKAARCPWRGDLYIIGQEVVDDGTYRWPSELRSLNAENSSDFLRVFEQIVSRLAWDDVKHPGKLISDMRSDDRVERRRFDAARATSMPSREKLMEVWSAGIFDAIGYYTSRIPFQPITPVIGFPVVA</sequence>
<dbReference type="AlphaFoldDB" id="A0AAE8SZL7"/>
<keyword evidence="2" id="KW-1185">Reference proteome</keyword>
<reference evidence="1" key="1">
    <citation type="submission" date="2018-03" db="EMBL/GenBank/DDBJ databases">
        <authorList>
            <person name="Guldener U."/>
        </authorList>
    </citation>
    <scope>NUCLEOTIDE SEQUENCE</scope>
</reference>
<dbReference type="EMBL" id="ONZQ02000018">
    <property type="protein sequence ID" value="SPO07079.1"/>
    <property type="molecule type" value="Genomic_DNA"/>
</dbReference>
<dbReference type="InterPro" id="IPR027796">
    <property type="entry name" value="OTT_1508_deam-like"/>
</dbReference>
<name>A0AAE8SZL7_9PEZI</name>
<dbReference type="Proteomes" id="UP001187682">
    <property type="component" value="Unassembled WGS sequence"/>
</dbReference>
<evidence type="ECO:0000313" key="1">
    <source>
        <dbReference type="EMBL" id="SPO07079.1"/>
    </source>
</evidence>
<proteinExistence type="predicted"/>
<dbReference type="Pfam" id="PF14441">
    <property type="entry name" value="OTT_1508_deam"/>
    <property type="match status" value="1"/>
</dbReference>
<evidence type="ECO:0000313" key="2">
    <source>
        <dbReference type="Proteomes" id="UP001187682"/>
    </source>
</evidence>
<gene>
    <name evidence="1" type="ORF">DNG_09773</name>
</gene>
<protein>
    <submittedName>
        <fullName evidence="1">Uncharacterized protein</fullName>
    </submittedName>
</protein>